<dbReference type="Gene3D" id="2.40.50.140">
    <property type="entry name" value="Nucleic acid-binding proteins"/>
    <property type="match status" value="1"/>
</dbReference>
<dbReference type="InterPro" id="IPR012340">
    <property type="entry name" value="NA-bd_OB-fold"/>
</dbReference>
<dbReference type="EMBL" id="KI925455">
    <property type="protein sequence ID" value="ETW85085.1"/>
    <property type="molecule type" value="Genomic_DNA"/>
</dbReference>
<evidence type="ECO:0008006" key="3">
    <source>
        <dbReference type="Google" id="ProtNLM"/>
    </source>
</evidence>
<dbReference type="AlphaFoldDB" id="W4KIE3"/>
<dbReference type="STRING" id="747525.W4KIE3"/>
<keyword evidence="2" id="KW-1185">Reference proteome</keyword>
<dbReference type="Proteomes" id="UP000030671">
    <property type="component" value="Unassembled WGS sequence"/>
</dbReference>
<evidence type="ECO:0000313" key="2">
    <source>
        <dbReference type="Proteomes" id="UP000030671"/>
    </source>
</evidence>
<evidence type="ECO:0000313" key="1">
    <source>
        <dbReference type="EMBL" id="ETW85085.1"/>
    </source>
</evidence>
<organism evidence="1 2">
    <name type="scientific">Heterobasidion irregulare (strain TC 32-1)</name>
    <dbReference type="NCBI Taxonomy" id="747525"/>
    <lineage>
        <taxon>Eukaryota</taxon>
        <taxon>Fungi</taxon>
        <taxon>Dikarya</taxon>
        <taxon>Basidiomycota</taxon>
        <taxon>Agaricomycotina</taxon>
        <taxon>Agaricomycetes</taxon>
        <taxon>Russulales</taxon>
        <taxon>Bondarzewiaceae</taxon>
        <taxon>Heterobasidion</taxon>
        <taxon>Heterobasidion annosum species complex</taxon>
    </lineage>
</organism>
<dbReference type="HOGENOM" id="CLU_2705089_0_0_1"/>
<gene>
    <name evidence="1" type="ORF">HETIRDRAFT_407348</name>
</gene>
<accession>W4KIE3</accession>
<dbReference type="InParanoid" id="W4KIE3"/>
<sequence>MAVLEVDGPDVIKIGKGPKTGKEIGMFKMILGDEGGAVCKLTAWREVADVWSGVASEPGIKHGDVVYLESTSH</sequence>
<protein>
    <recommendedName>
        <fullName evidence="3">OB domain-containing protein</fullName>
    </recommendedName>
</protein>
<reference evidence="1 2" key="1">
    <citation type="journal article" date="2012" name="New Phytol.">
        <title>Insight into trade-off between wood decay and parasitism from the genome of a fungal forest pathogen.</title>
        <authorList>
            <person name="Olson A."/>
            <person name="Aerts A."/>
            <person name="Asiegbu F."/>
            <person name="Belbahri L."/>
            <person name="Bouzid O."/>
            <person name="Broberg A."/>
            <person name="Canback B."/>
            <person name="Coutinho P.M."/>
            <person name="Cullen D."/>
            <person name="Dalman K."/>
            <person name="Deflorio G."/>
            <person name="van Diepen L.T."/>
            <person name="Dunand C."/>
            <person name="Duplessis S."/>
            <person name="Durling M."/>
            <person name="Gonthier P."/>
            <person name="Grimwood J."/>
            <person name="Fossdal C.G."/>
            <person name="Hansson D."/>
            <person name="Henrissat B."/>
            <person name="Hietala A."/>
            <person name="Himmelstrand K."/>
            <person name="Hoffmeister D."/>
            <person name="Hogberg N."/>
            <person name="James T.Y."/>
            <person name="Karlsson M."/>
            <person name="Kohler A."/>
            <person name="Kues U."/>
            <person name="Lee Y.H."/>
            <person name="Lin Y.C."/>
            <person name="Lind M."/>
            <person name="Lindquist E."/>
            <person name="Lombard V."/>
            <person name="Lucas S."/>
            <person name="Lunden K."/>
            <person name="Morin E."/>
            <person name="Murat C."/>
            <person name="Park J."/>
            <person name="Raffaello T."/>
            <person name="Rouze P."/>
            <person name="Salamov A."/>
            <person name="Schmutz J."/>
            <person name="Solheim H."/>
            <person name="Stahlberg J."/>
            <person name="Velez H."/>
            <person name="de Vries R.P."/>
            <person name="Wiebenga A."/>
            <person name="Woodward S."/>
            <person name="Yakovlev I."/>
            <person name="Garbelotto M."/>
            <person name="Martin F."/>
            <person name="Grigoriev I.V."/>
            <person name="Stenlid J."/>
        </authorList>
    </citation>
    <scope>NUCLEOTIDE SEQUENCE [LARGE SCALE GENOMIC DNA]</scope>
    <source>
        <strain evidence="1 2">TC 32-1</strain>
    </source>
</reference>
<dbReference type="KEGG" id="hir:HETIRDRAFT_407348"/>
<name>W4KIE3_HETIT</name>
<proteinExistence type="predicted"/>
<dbReference type="OrthoDB" id="2570580at2759"/>
<dbReference type="GeneID" id="20672591"/>
<dbReference type="RefSeq" id="XP_009541971.1">
    <property type="nucleotide sequence ID" value="XM_009543676.1"/>
</dbReference>